<feature type="region of interest" description="Disordered" evidence="1">
    <location>
        <begin position="278"/>
        <end position="341"/>
    </location>
</feature>
<dbReference type="AlphaFoldDB" id="A0A8H3CTJ0"/>
<dbReference type="InterPro" id="IPR057678">
    <property type="entry name" value="DUF7918"/>
</dbReference>
<feature type="compositionally biased region" description="Basic and acidic residues" evidence="1">
    <location>
        <begin position="313"/>
        <end position="329"/>
    </location>
</feature>
<gene>
    <name evidence="3" type="ORF">RDB_LOCUS88952</name>
</gene>
<feature type="compositionally biased region" description="Basic residues" evidence="1">
    <location>
        <begin position="151"/>
        <end position="164"/>
    </location>
</feature>
<dbReference type="PANTHER" id="PTHR36223:SF1">
    <property type="entry name" value="TRANSCRIPTION ELONGATION FACTOR EAF N-TERMINAL DOMAIN-CONTAINING PROTEIN"/>
    <property type="match status" value="1"/>
</dbReference>
<reference evidence="3" key="1">
    <citation type="submission" date="2021-01" db="EMBL/GenBank/DDBJ databases">
        <authorList>
            <person name="Kaushik A."/>
        </authorList>
    </citation>
    <scope>NUCLEOTIDE SEQUENCE</scope>
    <source>
        <strain evidence="3">Type strain: AG8-Rh-89/</strain>
    </source>
</reference>
<name>A0A8H3CTJ0_9AGAM</name>
<evidence type="ECO:0000313" key="3">
    <source>
        <dbReference type="EMBL" id="CAE6495401.1"/>
    </source>
</evidence>
<evidence type="ECO:0000313" key="4">
    <source>
        <dbReference type="Proteomes" id="UP000663850"/>
    </source>
</evidence>
<dbReference type="Pfam" id="PF25534">
    <property type="entry name" value="DUF7918"/>
    <property type="match status" value="1"/>
</dbReference>
<accession>A0A8H3CTJ0</accession>
<feature type="domain" description="DUF7918" evidence="2">
    <location>
        <begin position="24"/>
        <end position="222"/>
    </location>
</feature>
<feature type="region of interest" description="Disordered" evidence="1">
    <location>
        <begin position="146"/>
        <end position="165"/>
    </location>
</feature>
<evidence type="ECO:0000259" key="2">
    <source>
        <dbReference type="Pfam" id="PF25534"/>
    </source>
</evidence>
<organism evidence="3 4">
    <name type="scientific">Rhizoctonia solani</name>
    <dbReference type="NCBI Taxonomy" id="456999"/>
    <lineage>
        <taxon>Eukaryota</taxon>
        <taxon>Fungi</taxon>
        <taxon>Dikarya</taxon>
        <taxon>Basidiomycota</taxon>
        <taxon>Agaricomycotina</taxon>
        <taxon>Agaricomycetes</taxon>
        <taxon>Cantharellales</taxon>
        <taxon>Ceratobasidiaceae</taxon>
        <taxon>Rhizoctonia</taxon>
    </lineage>
</organism>
<evidence type="ECO:0000256" key="1">
    <source>
        <dbReference type="SAM" id="MobiDB-lite"/>
    </source>
</evidence>
<comment type="caution">
    <text evidence="3">The sequence shown here is derived from an EMBL/GenBank/DDBJ whole genome shotgun (WGS) entry which is preliminary data.</text>
</comment>
<dbReference type="Proteomes" id="UP000663850">
    <property type="component" value="Unassembled WGS sequence"/>
</dbReference>
<protein>
    <recommendedName>
        <fullName evidence="2">DUF7918 domain-containing protein</fullName>
    </recommendedName>
</protein>
<sequence length="376" mass="42121">MEITDDEHGDGEVIMGVDITDSAGECFPEYGWKNLDDSTAHCWIPAVDGKNFEIRWYASGPESYSGLDVKATPYLDGEETDCGILMADERAENLRGWLDGHQVGVKKTRPFQFATLELTDNQAKAEQVHPEDLHTIRVELEWGRSQPQNTRLKKTRPKFSKPKTKGPIYEKMVKTGNHSCARLGSPVPSEPLPYARPFCPVKTNVGQVTFIFRYASADWLQANAVKINQAPNANNDKEIIDVDQMESEPELEQQPGPETEMEDNSMDELQVEAMIIMSSDPSNNNEVKSEPDDSVDQVEGTAISHSNINRGPRRPEVKDPKTNKIKSESENEAAFNQPNDEVLEDDDVFIYKIMVPVSNLRLPGEDIKVKLESSPS</sequence>
<proteinExistence type="predicted"/>
<dbReference type="PANTHER" id="PTHR36223">
    <property type="entry name" value="BETA-LACTAMASE-TYPE TRANSPEPTIDASE FOLD DOMAIN CONTAINING PROTEIN"/>
    <property type="match status" value="1"/>
</dbReference>
<dbReference type="EMBL" id="CAJMWZ010004798">
    <property type="protein sequence ID" value="CAE6495401.1"/>
    <property type="molecule type" value="Genomic_DNA"/>
</dbReference>
<feature type="region of interest" description="Disordered" evidence="1">
    <location>
        <begin position="244"/>
        <end position="264"/>
    </location>
</feature>